<dbReference type="GO" id="GO:0015658">
    <property type="term" value="F:branched-chain amino acid transmembrane transporter activity"/>
    <property type="evidence" value="ECO:0007669"/>
    <property type="project" value="TreeGrafter"/>
</dbReference>
<keyword evidence="5" id="KW-0029">Amino-acid transport</keyword>
<dbReference type="PANTHER" id="PTHR43820">
    <property type="entry name" value="HIGH-AFFINITY BRANCHED-CHAIN AMINO ACID TRANSPORT ATP-BINDING PROTEIN LIVF"/>
    <property type="match status" value="1"/>
</dbReference>
<gene>
    <name evidence="7" type="ORF">XM38_030930</name>
</gene>
<proteinExistence type="inferred from homology"/>
<dbReference type="Gene3D" id="3.40.50.300">
    <property type="entry name" value="P-loop containing nucleotide triphosphate hydrolases"/>
    <property type="match status" value="1"/>
</dbReference>
<evidence type="ECO:0000256" key="2">
    <source>
        <dbReference type="ARBA" id="ARBA00022448"/>
    </source>
</evidence>
<evidence type="ECO:0000256" key="4">
    <source>
        <dbReference type="ARBA" id="ARBA00022840"/>
    </source>
</evidence>
<dbReference type="InterPro" id="IPR003439">
    <property type="entry name" value="ABC_transporter-like_ATP-bd"/>
</dbReference>
<dbReference type="STRING" id="1641165.XM38_13615"/>
<dbReference type="InterPro" id="IPR027417">
    <property type="entry name" value="P-loop_NTPase"/>
</dbReference>
<keyword evidence="8" id="KW-1185">Reference proteome</keyword>
<keyword evidence="4" id="KW-0067">ATP-binding</keyword>
<dbReference type="InterPro" id="IPR052156">
    <property type="entry name" value="BCAA_Transport_ATP-bd_LivF"/>
</dbReference>
<evidence type="ECO:0000313" key="7">
    <source>
        <dbReference type="EMBL" id="ASC72139.1"/>
    </source>
</evidence>
<keyword evidence="3" id="KW-0547">Nucleotide-binding</keyword>
<dbReference type="RefSeq" id="WP_080810192.1">
    <property type="nucleotide sequence ID" value="NZ_CP021983.2"/>
</dbReference>
<evidence type="ECO:0000259" key="6">
    <source>
        <dbReference type="PROSITE" id="PS50893"/>
    </source>
</evidence>
<comment type="similarity">
    <text evidence="1">Belongs to the ABC transporter superfamily.</text>
</comment>
<dbReference type="SMART" id="SM00382">
    <property type="entry name" value="AAA"/>
    <property type="match status" value="1"/>
</dbReference>
<organism evidence="7 8">
    <name type="scientific">Halomicronema hongdechloris C2206</name>
    <dbReference type="NCBI Taxonomy" id="1641165"/>
    <lineage>
        <taxon>Bacteria</taxon>
        <taxon>Bacillati</taxon>
        <taxon>Cyanobacteriota</taxon>
        <taxon>Cyanophyceae</taxon>
        <taxon>Nodosilineales</taxon>
        <taxon>Nodosilineaceae</taxon>
        <taxon>Halomicronema</taxon>
    </lineage>
</organism>
<dbReference type="PROSITE" id="PS00211">
    <property type="entry name" value="ABC_TRANSPORTER_1"/>
    <property type="match status" value="1"/>
</dbReference>
<accession>A0A1Z3HPB9</accession>
<evidence type="ECO:0000256" key="1">
    <source>
        <dbReference type="ARBA" id="ARBA00005417"/>
    </source>
</evidence>
<dbReference type="Proteomes" id="UP000191901">
    <property type="component" value="Chromosome"/>
</dbReference>
<dbReference type="GO" id="GO:0016887">
    <property type="term" value="F:ATP hydrolysis activity"/>
    <property type="evidence" value="ECO:0007669"/>
    <property type="project" value="InterPro"/>
</dbReference>
<protein>
    <submittedName>
        <fullName evidence="7">ABC transporter protein</fullName>
    </submittedName>
</protein>
<dbReference type="PROSITE" id="PS50893">
    <property type="entry name" value="ABC_TRANSPORTER_2"/>
    <property type="match status" value="1"/>
</dbReference>
<name>A0A1Z3HPB9_9CYAN</name>
<sequence length="233" mass="25629">MSLVLNNVHSGYGGVDILKGVNLRVAPGEIVVIIGPNGAGKSTVLKSLFGLATVRQGKIFFQGQEITRLRCDRMVRRGICYVPQTNNVFASLSVQENLEMGAFVRDDDYRPQLEQVYELFPPLRKKHQQPAGTLSGGQRQMVAMGRALMVQPQLLLLDEPTAGLSPLFVQQIFDIIGTINQLGVSLLIVEQNAKQALQMADRGYVLTMGQNRYEDTGQNLLNNPQIADMFLGG</sequence>
<evidence type="ECO:0000256" key="3">
    <source>
        <dbReference type="ARBA" id="ARBA00022741"/>
    </source>
</evidence>
<dbReference type="InterPro" id="IPR017871">
    <property type="entry name" value="ABC_transporter-like_CS"/>
</dbReference>
<dbReference type="AlphaFoldDB" id="A0A1Z3HPB9"/>
<dbReference type="PANTHER" id="PTHR43820:SF4">
    <property type="entry name" value="HIGH-AFFINITY BRANCHED-CHAIN AMINO ACID TRANSPORT ATP-BINDING PROTEIN LIVF"/>
    <property type="match status" value="1"/>
</dbReference>
<dbReference type="Pfam" id="PF00005">
    <property type="entry name" value="ABC_tran"/>
    <property type="match status" value="1"/>
</dbReference>
<feature type="domain" description="ABC transporter" evidence="6">
    <location>
        <begin position="3"/>
        <end position="233"/>
    </location>
</feature>
<dbReference type="CDD" id="cd03224">
    <property type="entry name" value="ABC_TM1139_LivF_branched"/>
    <property type="match status" value="1"/>
</dbReference>
<keyword evidence="2" id="KW-0813">Transport</keyword>
<reference evidence="7 8" key="1">
    <citation type="journal article" date="2016" name="Biochim. Biophys. Acta">
        <title>Characterization of red-shifted phycobilisomes isolated from the chlorophyll f-containing cyanobacterium Halomicronema hongdechloris.</title>
        <authorList>
            <person name="Li Y."/>
            <person name="Lin Y."/>
            <person name="Garvey C.J."/>
            <person name="Birch D."/>
            <person name="Corkery R.W."/>
            <person name="Loughlin P.C."/>
            <person name="Scheer H."/>
            <person name="Willows R.D."/>
            <person name="Chen M."/>
        </authorList>
    </citation>
    <scope>NUCLEOTIDE SEQUENCE [LARGE SCALE GENOMIC DNA]</scope>
    <source>
        <strain evidence="7 8">C2206</strain>
    </source>
</reference>
<dbReference type="EMBL" id="CP021983">
    <property type="protein sequence ID" value="ASC72139.1"/>
    <property type="molecule type" value="Genomic_DNA"/>
</dbReference>
<dbReference type="InterPro" id="IPR003593">
    <property type="entry name" value="AAA+_ATPase"/>
</dbReference>
<dbReference type="SUPFAM" id="SSF52540">
    <property type="entry name" value="P-loop containing nucleoside triphosphate hydrolases"/>
    <property type="match status" value="1"/>
</dbReference>
<evidence type="ECO:0000313" key="8">
    <source>
        <dbReference type="Proteomes" id="UP000191901"/>
    </source>
</evidence>
<dbReference type="OrthoDB" id="538665at2"/>
<evidence type="ECO:0000256" key="5">
    <source>
        <dbReference type="ARBA" id="ARBA00022970"/>
    </source>
</evidence>
<dbReference type="KEGG" id="hhg:XM38_030930"/>
<dbReference type="GO" id="GO:0005524">
    <property type="term" value="F:ATP binding"/>
    <property type="evidence" value="ECO:0007669"/>
    <property type="project" value="UniProtKB-KW"/>
</dbReference>
<dbReference type="GO" id="GO:0015807">
    <property type="term" value="P:L-amino acid transport"/>
    <property type="evidence" value="ECO:0007669"/>
    <property type="project" value="TreeGrafter"/>
</dbReference>